<protein>
    <submittedName>
        <fullName evidence="2">7434_t:CDS:1</fullName>
    </submittedName>
</protein>
<evidence type="ECO:0000313" key="3">
    <source>
        <dbReference type="Proteomes" id="UP001153678"/>
    </source>
</evidence>
<evidence type="ECO:0000259" key="1">
    <source>
        <dbReference type="PROSITE" id="PS50097"/>
    </source>
</evidence>
<name>A0A9W4WUX8_9GLOM</name>
<dbReference type="Proteomes" id="UP001153678">
    <property type="component" value="Unassembled WGS sequence"/>
</dbReference>
<dbReference type="PANTHER" id="PTHR24413">
    <property type="entry name" value="SPECKLE-TYPE POZ PROTEIN"/>
    <property type="match status" value="1"/>
</dbReference>
<dbReference type="PROSITE" id="PS50097">
    <property type="entry name" value="BTB"/>
    <property type="match status" value="1"/>
</dbReference>
<evidence type="ECO:0000313" key="2">
    <source>
        <dbReference type="EMBL" id="CAI2173993.1"/>
    </source>
</evidence>
<feature type="domain" description="BTB" evidence="1">
    <location>
        <begin position="152"/>
        <end position="239"/>
    </location>
</feature>
<dbReference type="OrthoDB" id="2406226at2759"/>
<proteinExistence type="predicted"/>
<gene>
    <name evidence="2" type="ORF">FWILDA_LOCUS6366</name>
</gene>
<accession>A0A9W4WUX8</accession>
<keyword evidence="3" id="KW-1185">Reference proteome</keyword>
<sequence>MSKFKYQINIPNSLEINENFFSPVFSTRDNMFWQLAFLPEDFSFFLSPVIGPDEIVWGERSKLEFTLYVNEIKENELKEAYSETFTVPPDAHIQDGFGISNLDRTKFLNGELEIGVIFNDFEGNNKRKVHKYTTPPDLIEAWKDQLSDYQSADVEFNVRGAKFYVCSSILSKRSEYFAKIFSGKWSETEIANKIEYVNEIHLEDSPEHKVKYRIQFSEDPDIFSIIMEYLYTNEVKWVNQDNDSITIKLFRLADKYLLLDLRDRAKFRIYDELEISNVSEILFGLVPIYEDLKGPVLKFMARHFKEVRKNF</sequence>
<reference evidence="2" key="1">
    <citation type="submission" date="2022-08" db="EMBL/GenBank/DDBJ databases">
        <authorList>
            <person name="Kallberg Y."/>
            <person name="Tangrot J."/>
            <person name="Rosling A."/>
        </authorList>
    </citation>
    <scope>NUCLEOTIDE SEQUENCE</scope>
    <source>
        <strain evidence="2">Wild A</strain>
    </source>
</reference>
<dbReference type="EMBL" id="CAMKVN010001145">
    <property type="protein sequence ID" value="CAI2173993.1"/>
    <property type="molecule type" value="Genomic_DNA"/>
</dbReference>
<dbReference type="Gene3D" id="3.30.710.10">
    <property type="entry name" value="Potassium Channel Kv1.1, Chain A"/>
    <property type="match status" value="1"/>
</dbReference>
<dbReference type="InterPro" id="IPR011333">
    <property type="entry name" value="SKP1/BTB/POZ_sf"/>
</dbReference>
<dbReference type="Pfam" id="PF00651">
    <property type="entry name" value="BTB"/>
    <property type="match status" value="1"/>
</dbReference>
<dbReference type="CDD" id="cd18186">
    <property type="entry name" value="BTB_POZ_ZBTB_KLHL-like"/>
    <property type="match status" value="1"/>
</dbReference>
<dbReference type="SUPFAM" id="SSF54695">
    <property type="entry name" value="POZ domain"/>
    <property type="match status" value="1"/>
</dbReference>
<dbReference type="AlphaFoldDB" id="A0A9W4WUX8"/>
<comment type="caution">
    <text evidence="2">The sequence shown here is derived from an EMBL/GenBank/DDBJ whole genome shotgun (WGS) entry which is preliminary data.</text>
</comment>
<organism evidence="2 3">
    <name type="scientific">Funneliformis geosporum</name>
    <dbReference type="NCBI Taxonomy" id="1117311"/>
    <lineage>
        <taxon>Eukaryota</taxon>
        <taxon>Fungi</taxon>
        <taxon>Fungi incertae sedis</taxon>
        <taxon>Mucoromycota</taxon>
        <taxon>Glomeromycotina</taxon>
        <taxon>Glomeromycetes</taxon>
        <taxon>Glomerales</taxon>
        <taxon>Glomeraceae</taxon>
        <taxon>Funneliformis</taxon>
    </lineage>
</organism>
<dbReference type="InterPro" id="IPR000210">
    <property type="entry name" value="BTB/POZ_dom"/>
</dbReference>
<dbReference type="SMART" id="SM00225">
    <property type="entry name" value="BTB"/>
    <property type="match status" value="1"/>
</dbReference>